<dbReference type="SUPFAM" id="SSF46689">
    <property type="entry name" value="Homeodomain-like"/>
    <property type="match status" value="1"/>
</dbReference>
<evidence type="ECO:0000256" key="4">
    <source>
        <dbReference type="PROSITE-ProRule" id="PRU00335"/>
    </source>
</evidence>
<organism evidence="6 7">
    <name type="scientific">Glutamicibacter arilaitensis</name>
    <dbReference type="NCBI Taxonomy" id="256701"/>
    <lineage>
        <taxon>Bacteria</taxon>
        <taxon>Bacillati</taxon>
        <taxon>Actinomycetota</taxon>
        <taxon>Actinomycetes</taxon>
        <taxon>Micrococcales</taxon>
        <taxon>Micrococcaceae</taxon>
        <taxon>Glutamicibacter</taxon>
    </lineage>
</organism>
<dbReference type="GO" id="GO:0003700">
    <property type="term" value="F:DNA-binding transcription factor activity"/>
    <property type="evidence" value="ECO:0007669"/>
    <property type="project" value="TreeGrafter"/>
</dbReference>
<dbReference type="PANTHER" id="PTHR30055:SF234">
    <property type="entry name" value="HTH-TYPE TRANSCRIPTIONAL REGULATOR BETI"/>
    <property type="match status" value="1"/>
</dbReference>
<dbReference type="InterPro" id="IPR036271">
    <property type="entry name" value="Tet_transcr_reg_TetR-rel_C_sf"/>
</dbReference>
<proteinExistence type="predicted"/>
<dbReference type="Gene3D" id="1.10.357.10">
    <property type="entry name" value="Tetracycline Repressor, domain 2"/>
    <property type="match status" value="1"/>
</dbReference>
<dbReference type="InterPro" id="IPR041490">
    <property type="entry name" value="KstR2_TetR_C"/>
</dbReference>
<dbReference type="PROSITE" id="PS50977">
    <property type="entry name" value="HTH_TETR_2"/>
    <property type="match status" value="1"/>
</dbReference>
<dbReference type="InterPro" id="IPR009057">
    <property type="entry name" value="Homeodomain-like_sf"/>
</dbReference>
<dbReference type="SUPFAM" id="SSF48498">
    <property type="entry name" value="Tetracyclin repressor-like, C-terminal domain"/>
    <property type="match status" value="1"/>
</dbReference>
<dbReference type="PANTHER" id="PTHR30055">
    <property type="entry name" value="HTH-TYPE TRANSCRIPTIONAL REGULATOR RUTR"/>
    <property type="match status" value="1"/>
</dbReference>
<evidence type="ECO:0000256" key="1">
    <source>
        <dbReference type="ARBA" id="ARBA00023015"/>
    </source>
</evidence>
<dbReference type="GO" id="GO:0000976">
    <property type="term" value="F:transcription cis-regulatory region binding"/>
    <property type="evidence" value="ECO:0007669"/>
    <property type="project" value="TreeGrafter"/>
</dbReference>
<dbReference type="AlphaFoldDB" id="A0A2N7RY10"/>
<protein>
    <submittedName>
        <fullName evidence="6">TetR/AcrR family transcriptional regulator</fullName>
    </submittedName>
</protein>
<dbReference type="InterPro" id="IPR001647">
    <property type="entry name" value="HTH_TetR"/>
</dbReference>
<dbReference type="Proteomes" id="UP000235739">
    <property type="component" value="Unassembled WGS sequence"/>
</dbReference>
<evidence type="ECO:0000256" key="3">
    <source>
        <dbReference type="ARBA" id="ARBA00023163"/>
    </source>
</evidence>
<accession>A0A2N7RY10</accession>
<dbReference type="RefSeq" id="WP_102599306.1">
    <property type="nucleotide sequence ID" value="NZ_JBQDJG010000010.1"/>
</dbReference>
<dbReference type="Pfam" id="PF00440">
    <property type="entry name" value="TetR_N"/>
    <property type="match status" value="1"/>
</dbReference>
<feature type="domain" description="HTH tetR-type" evidence="5">
    <location>
        <begin position="1"/>
        <end position="60"/>
    </location>
</feature>
<evidence type="ECO:0000313" key="6">
    <source>
        <dbReference type="EMBL" id="PMQ18779.1"/>
    </source>
</evidence>
<keyword evidence="1" id="KW-0805">Transcription regulation</keyword>
<evidence type="ECO:0000256" key="2">
    <source>
        <dbReference type="ARBA" id="ARBA00023125"/>
    </source>
</evidence>
<dbReference type="Pfam" id="PF17932">
    <property type="entry name" value="TetR_C_24"/>
    <property type="match status" value="1"/>
</dbReference>
<sequence length="211" mass="22798">MELGKVQQAAVACFAQRGFAATGIRELGTAVGLNSATLYHYVGGKEDLLVGIMNDCLAAMISGAEQALSSSSDPVRQLALLVAFHVGFTATNPNTARVTEYEMRALSAKAREQMQELRDAYEQLFADALQAGERQGSFNTVDLGIARLALMEMGTGVSHWYRPDGRLSLAEVQLNFISLAMRLLAVPDEFPLPPEELPVPQVIASEPTIKD</sequence>
<dbReference type="EMBL" id="PNQX01000004">
    <property type="protein sequence ID" value="PMQ18779.1"/>
    <property type="molecule type" value="Genomic_DNA"/>
</dbReference>
<dbReference type="InterPro" id="IPR050109">
    <property type="entry name" value="HTH-type_TetR-like_transc_reg"/>
</dbReference>
<feature type="DNA-binding region" description="H-T-H motif" evidence="4">
    <location>
        <begin position="23"/>
        <end position="42"/>
    </location>
</feature>
<name>A0A2N7RY10_9MICC</name>
<gene>
    <name evidence="6" type="ORF">CIK84_18335</name>
</gene>
<reference evidence="6 7" key="1">
    <citation type="journal article" date="2017" name="Elife">
        <title>Extensive horizontal gene transfer in cheese-associated bacteria.</title>
        <authorList>
            <person name="Bonham K.S."/>
            <person name="Wolfe B.E."/>
            <person name="Dutton R.J."/>
        </authorList>
    </citation>
    <scope>NUCLEOTIDE SEQUENCE [LARGE SCALE GENOMIC DNA]</scope>
    <source>
        <strain evidence="6 7">JB182</strain>
    </source>
</reference>
<comment type="caution">
    <text evidence="6">The sequence shown here is derived from an EMBL/GenBank/DDBJ whole genome shotgun (WGS) entry which is preliminary data.</text>
</comment>
<evidence type="ECO:0000313" key="7">
    <source>
        <dbReference type="Proteomes" id="UP000235739"/>
    </source>
</evidence>
<evidence type="ECO:0000259" key="5">
    <source>
        <dbReference type="PROSITE" id="PS50977"/>
    </source>
</evidence>
<keyword evidence="2 4" id="KW-0238">DNA-binding</keyword>
<dbReference type="PRINTS" id="PR00455">
    <property type="entry name" value="HTHTETR"/>
</dbReference>
<keyword evidence="3" id="KW-0804">Transcription</keyword>